<feature type="domain" description="TonB-dependent receptor-like beta-barrel" evidence="17">
    <location>
        <begin position="251"/>
        <end position="663"/>
    </location>
</feature>
<evidence type="ECO:0000256" key="10">
    <source>
        <dbReference type="ARBA" id="ARBA00023077"/>
    </source>
</evidence>
<dbReference type="PROSITE" id="PS52016">
    <property type="entry name" value="TONB_DEPENDENT_REC_3"/>
    <property type="match status" value="1"/>
</dbReference>
<dbReference type="CDD" id="cd01347">
    <property type="entry name" value="ligand_gated_channel"/>
    <property type="match status" value="1"/>
</dbReference>
<keyword evidence="8" id="KW-0408">Iron</keyword>
<evidence type="ECO:0000256" key="12">
    <source>
        <dbReference type="ARBA" id="ARBA00023170"/>
    </source>
</evidence>
<dbReference type="EMBL" id="AMRI01000003">
    <property type="protein sequence ID" value="EKE77175.1"/>
    <property type="molecule type" value="Genomic_DNA"/>
</dbReference>
<dbReference type="SUPFAM" id="SSF56935">
    <property type="entry name" value="Porins"/>
    <property type="match status" value="1"/>
</dbReference>
<keyword evidence="12 19" id="KW-0675">Receptor</keyword>
<keyword evidence="3 14" id="KW-0813">Transport</keyword>
<dbReference type="InterPro" id="IPR012910">
    <property type="entry name" value="Plug_dom"/>
</dbReference>
<keyword evidence="5" id="KW-0410">Iron transport</keyword>
<dbReference type="GO" id="GO:0009279">
    <property type="term" value="C:cell outer membrane"/>
    <property type="evidence" value="ECO:0007669"/>
    <property type="project" value="UniProtKB-SubCell"/>
</dbReference>
<evidence type="ECO:0000256" key="7">
    <source>
        <dbReference type="ARBA" id="ARBA00022729"/>
    </source>
</evidence>
<evidence type="ECO:0000256" key="14">
    <source>
        <dbReference type="PROSITE-ProRule" id="PRU01360"/>
    </source>
</evidence>
<dbReference type="OrthoDB" id="8663017at2"/>
<keyword evidence="4 14" id="KW-1134">Transmembrane beta strand</keyword>
<feature type="domain" description="TonB-dependent receptor plug" evidence="18">
    <location>
        <begin position="48"/>
        <end position="146"/>
    </location>
</feature>
<evidence type="ECO:0000256" key="16">
    <source>
        <dbReference type="SAM" id="SignalP"/>
    </source>
</evidence>
<dbReference type="GO" id="GO:0015344">
    <property type="term" value="F:siderophore uptake transmembrane transporter activity"/>
    <property type="evidence" value="ECO:0007669"/>
    <property type="project" value="TreeGrafter"/>
</dbReference>
<keyword evidence="9" id="KW-0406">Ion transport</keyword>
<dbReference type="InterPro" id="IPR037066">
    <property type="entry name" value="Plug_dom_sf"/>
</dbReference>
<dbReference type="Pfam" id="PF07715">
    <property type="entry name" value="Plug"/>
    <property type="match status" value="1"/>
</dbReference>
<dbReference type="STRING" id="745411.B3C1_03180"/>
<evidence type="ECO:0000256" key="9">
    <source>
        <dbReference type="ARBA" id="ARBA00023065"/>
    </source>
</evidence>
<proteinExistence type="inferred from homology"/>
<feature type="chain" id="PRO_5003862381" evidence="16">
    <location>
        <begin position="23"/>
        <end position="693"/>
    </location>
</feature>
<dbReference type="PATRIC" id="fig|745411.4.peg.624"/>
<feature type="signal peptide" evidence="16">
    <location>
        <begin position="1"/>
        <end position="22"/>
    </location>
</feature>
<dbReference type="Gene3D" id="2.170.130.10">
    <property type="entry name" value="TonB-dependent receptor, plug domain"/>
    <property type="match status" value="1"/>
</dbReference>
<dbReference type="PANTHER" id="PTHR32552">
    <property type="entry name" value="FERRICHROME IRON RECEPTOR-RELATED"/>
    <property type="match status" value="1"/>
</dbReference>
<evidence type="ECO:0000256" key="1">
    <source>
        <dbReference type="ARBA" id="ARBA00004571"/>
    </source>
</evidence>
<dbReference type="AlphaFoldDB" id="K2KIV7"/>
<evidence type="ECO:0000256" key="15">
    <source>
        <dbReference type="RuleBase" id="RU003357"/>
    </source>
</evidence>
<organism evidence="19 20">
    <name type="scientific">Gallaecimonas xiamenensis 3-C-1</name>
    <dbReference type="NCBI Taxonomy" id="745411"/>
    <lineage>
        <taxon>Bacteria</taxon>
        <taxon>Pseudomonadati</taxon>
        <taxon>Pseudomonadota</taxon>
        <taxon>Gammaproteobacteria</taxon>
        <taxon>Enterobacterales</taxon>
        <taxon>Gallaecimonadaceae</taxon>
        <taxon>Gallaecimonas</taxon>
    </lineage>
</organism>
<evidence type="ECO:0000256" key="2">
    <source>
        <dbReference type="ARBA" id="ARBA00009810"/>
    </source>
</evidence>
<dbReference type="eggNOG" id="COG4773">
    <property type="taxonomic scope" value="Bacteria"/>
</dbReference>
<keyword evidence="6 14" id="KW-0812">Transmembrane</keyword>
<accession>K2KIV7</accession>
<reference evidence="19 20" key="1">
    <citation type="journal article" date="2012" name="J. Bacteriol.">
        <title>Genome Sequence of Gallaecimonas xiamenensis Type Strain 3-C-1.</title>
        <authorList>
            <person name="Lai Q."/>
            <person name="Wang L."/>
            <person name="Wang W."/>
            <person name="Shao Z."/>
        </authorList>
    </citation>
    <scope>NUCLEOTIDE SEQUENCE [LARGE SCALE GENOMIC DNA]</scope>
    <source>
        <strain evidence="19 20">3-C-1</strain>
    </source>
</reference>
<comment type="subcellular location">
    <subcellularLocation>
        <location evidence="1 14">Cell outer membrane</location>
        <topology evidence="1 14">Multi-pass membrane protein</topology>
    </subcellularLocation>
</comment>
<dbReference type="InterPro" id="IPR039426">
    <property type="entry name" value="TonB-dep_rcpt-like"/>
</dbReference>
<dbReference type="NCBIfam" id="TIGR01783">
    <property type="entry name" value="TonB-siderophor"/>
    <property type="match status" value="1"/>
</dbReference>
<evidence type="ECO:0000259" key="17">
    <source>
        <dbReference type="Pfam" id="PF00593"/>
    </source>
</evidence>
<dbReference type="GO" id="GO:0015891">
    <property type="term" value="P:siderophore transport"/>
    <property type="evidence" value="ECO:0007669"/>
    <property type="project" value="InterPro"/>
</dbReference>
<dbReference type="RefSeq" id="WP_008482864.1">
    <property type="nucleotide sequence ID" value="NZ_AMRI01000003.1"/>
</dbReference>
<comment type="caution">
    <text evidence="19">The sequence shown here is derived from an EMBL/GenBank/DDBJ whole genome shotgun (WGS) entry which is preliminary data.</text>
</comment>
<sequence>MLRKTPLTLALSALLGSLPALADDVEHLQVTGSQIQKANTATGLPLSQRETPQSLTVMDQDLLQDFNLDTLVKVLEFTPGVTVEKVETDRTYFTSRGFEINNFQLDGLGAPFYSNVVNGDTDMSLFERVEVVRGAAGLMAGVGNPSATVNLVRKRPTAETQGQVTLSLGRWDNYQGELDLSGPLAEGLRGRFVASHSDNHSYIDDYSKTLSSVYGVLEADLGLDTLLTLGANYQEGKPKSPMWGALTLVYTDGSATHFDRSSNTSADWAYWNSYNTQAFAELKHQFGNGWNGKLVYEYRKSTQNSDLFYVYGTIEPQTNVGLTGYASRYDLDSKAQQLDASVTGQYRLLGRSHDLTFGASWVRNELTDLSLYDFTNGFPPIGDFTQWHGQAPYPNLVEGATGSDIDDTQKALYGATRLHLTDRLALIGGGRLIRYKSAGDSYGANKGSEVKDKLVPYGGLVFDLSQSLSLYGSYSETFQAQAEQDIDQRRLGPTEGKSLEGGVKGDWFHGGLNASLALFKNQYDNLAQSLGQNGQGRTYYQGFDYESKGVEAQLSGQLTDEVKVLLGYTQLKIEGQDGQEARRYIPKQSAKALVSYNPQALDALRLGASLRWQSKVFVDVVADSTPDGDLISRVTQGAYGIYGLFAQYQLSPRLRLALNLDNLTDKHYYSSLMWDQAFYGSPRSYNLSLSWDI</sequence>
<dbReference type="InterPro" id="IPR010105">
    <property type="entry name" value="TonB_sidphr_rcpt"/>
</dbReference>
<gene>
    <name evidence="19" type="ORF">B3C1_03180</name>
</gene>
<keyword evidence="13 14" id="KW-0998">Cell outer membrane</keyword>
<dbReference type="Gene3D" id="2.40.170.20">
    <property type="entry name" value="TonB-dependent receptor, beta-barrel domain"/>
    <property type="match status" value="1"/>
</dbReference>
<keyword evidence="7 16" id="KW-0732">Signal</keyword>
<name>K2KIV7_9GAMM</name>
<comment type="similarity">
    <text evidence="2 14 15">Belongs to the TonB-dependent receptor family.</text>
</comment>
<evidence type="ECO:0000256" key="11">
    <source>
        <dbReference type="ARBA" id="ARBA00023136"/>
    </source>
</evidence>
<evidence type="ECO:0000259" key="18">
    <source>
        <dbReference type="Pfam" id="PF07715"/>
    </source>
</evidence>
<dbReference type="InterPro" id="IPR000531">
    <property type="entry name" value="Beta-barrel_TonB"/>
</dbReference>
<evidence type="ECO:0000256" key="6">
    <source>
        <dbReference type="ARBA" id="ARBA00022692"/>
    </source>
</evidence>
<evidence type="ECO:0000256" key="13">
    <source>
        <dbReference type="ARBA" id="ARBA00023237"/>
    </source>
</evidence>
<evidence type="ECO:0000313" key="19">
    <source>
        <dbReference type="EMBL" id="EKE77175.1"/>
    </source>
</evidence>
<evidence type="ECO:0000256" key="8">
    <source>
        <dbReference type="ARBA" id="ARBA00023004"/>
    </source>
</evidence>
<dbReference type="InterPro" id="IPR036942">
    <property type="entry name" value="Beta-barrel_TonB_sf"/>
</dbReference>
<evidence type="ECO:0000313" key="20">
    <source>
        <dbReference type="Proteomes" id="UP000006755"/>
    </source>
</evidence>
<dbReference type="GO" id="GO:0038023">
    <property type="term" value="F:signaling receptor activity"/>
    <property type="evidence" value="ECO:0007669"/>
    <property type="project" value="InterPro"/>
</dbReference>
<keyword evidence="11 14" id="KW-0472">Membrane</keyword>
<dbReference type="PANTHER" id="PTHR32552:SF74">
    <property type="entry name" value="HYDROXAMATE SIDEROPHORE RECEPTOR FHUE"/>
    <property type="match status" value="1"/>
</dbReference>
<dbReference type="Proteomes" id="UP000006755">
    <property type="component" value="Unassembled WGS sequence"/>
</dbReference>
<evidence type="ECO:0000256" key="4">
    <source>
        <dbReference type="ARBA" id="ARBA00022452"/>
    </source>
</evidence>
<evidence type="ECO:0000256" key="5">
    <source>
        <dbReference type="ARBA" id="ARBA00022496"/>
    </source>
</evidence>
<keyword evidence="20" id="KW-1185">Reference proteome</keyword>
<keyword evidence="10 15" id="KW-0798">TonB box</keyword>
<dbReference type="Pfam" id="PF00593">
    <property type="entry name" value="TonB_dep_Rec_b-barrel"/>
    <property type="match status" value="1"/>
</dbReference>
<dbReference type="FunFam" id="2.170.130.10:FF:000010">
    <property type="entry name" value="Ferripyoverdine receptor"/>
    <property type="match status" value="1"/>
</dbReference>
<protein>
    <submittedName>
        <fullName evidence="19">Outer membrane receptor for ferric coprogen and ferric-rhodotorulic acid</fullName>
    </submittedName>
</protein>
<evidence type="ECO:0000256" key="3">
    <source>
        <dbReference type="ARBA" id="ARBA00022448"/>
    </source>
</evidence>